<proteinExistence type="predicted"/>
<dbReference type="RefSeq" id="XP_033660009.1">
    <property type="nucleotide sequence ID" value="XM_033809908.1"/>
</dbReference>
<gene>
    <name evidence="2" type="ORF">M409DRAFT_30401</name>
</gene>
<sequence>MSTIPAHHATLISLLTSLYSILIDQQYTPAITLISPPHPAFLIDIPAASEANITNPDLLTLLLHLSYLITSIEIPLTYETLPLVYTNTAFDPSASADAFDFARDPACQDRTDLIPPGMLVLTRAHNGGETLLYELDTRRIRVWNHFLDEGDDWRGTRAWDIEDEGNPLVGWIRKWIGLECVLMPNGGGGWRFVEFEGPPVAAETSESEK</sequence>
<keyword evidence="1" id="KW-0732">Signal</keyword>
<dbReference type="Proteomes" id="UP000799537">
    <property type="component" value="Unassembled WGS sequence"/>
</dbReference>
<reference evidence="2" key="1">
    <citation type="journal article" date="2020" name="Stud. Mycol.">
        <title>101 Dothideomycetes genomes: a test case for predicting lifestyles and emergence of pathogens.</title>
        <authorList>
            <person name="Haridas S."/>
            <person name="Albert R."/>
            <person name="Binder M."/>
            <person name="Bloem J."/>
            <person name="Labutti K."/>
            <person name="Salamov A."/>
            <person name="Andreopoulos B."/>
            <person name="Baker S."/>
            <person name="Barry K."/>
            <person name="Bills G."/>
            <person name="Bluhm B."/>
            <person name="Cannon C."/>
            <person name="Castanera R."/>
            <person name="Culley D."/>
            <person name="Daum C."/>
            <person name="Ezra D."/>
            <person name="Gonzalez J."/>
            <person name="Henrissat B."/>
            <person name="Kuo A."/>
            <person name="Liang C."/>
            <person name="Lipzen A."/>
            <person name="Lutzoni F."/>
            <person name="Magnuson J."/>
            <person name="Mondo S."/>
            <person name="Nolan M."/>
            <person name="Ohm R."/>
            <person name="Pangilinan J."/>
            <person name="Park H.-J."/>
            <person name="Ramirez L."/>
            <person name="Alfaro M."/>
            <person name="Sun H."/>
            <person name="Tritt A."/>
            <person name="Yoshinaga Y."/>
            <person name="Zwiers L.-H."/>
            <person name="Turgeon B."/>
            <person name="Goodwin S."/>
            <person name="Spatafora J."/>
            <person name="Crous P."/>
            <person name="Grigoriev I."/>
        </authorList>
    </citation>
    <scope>NUCLEOTIDE SEQUENCE</scope>
    <source>
        <strain evidence="2">ATCC 36951</strain>
    </source>
</reference>
<evidence type="ECO:0000313" key="3">
    <source>
        <dbReference type="Proteomes" id="UP000799537"/>
    </source>
</evidence>
<protein>
    <submittedName>
        <fullName evidence="2">Uncharacterized protein</fullName>
    </submittedName>
</protein>
<evidence type="ECO:0000313" key="2">
    <source>
        <dbReference type="EMBL" id="KAF2159120.1"/>
    </source>
</evidence>
<accession>A0A6A6BYY1</accession>
<feature type="chain" id="PRO_5025499605" evidence="1">
    <location>
        <begin position="26"/>
        <end position="209"/>
    </location>
</feature>
<organism evidence="2 3">
    <name type="scientific">Zasmidium cellare ATCC 36951</name>
    <dbReference type="NCBI Taxonomy" id="1080233"/>
    <lineage>
        <taxon>Eukaryota</taxon>
        <taxon>Fungi</taxon>
        <taxon>Dikarya</taxon>
        <taxon>Ascomycota</taxon>
        <taxon>Pezizomycotina</taxon>
        <taxon>Dothideomycetes</taxon>
        <taxon>Dothideomycetidae</taxon>
        <taxon>Mycosphaerellales</taxon>
        <taxon>Mycosphaerellaceae</taxon>
        <taxon>Zasmidium</taxon>
    </lineage>
</organism>
<name>A0A6A6BYY1_ZASCE</name>
<evidence type="ECO:0000256" key="1">
    <source>
        <dbReference type="SAM" id="SignalP"/>
    </source>
</evidence>
<dbReference type="AlphaFoldDB" id="A0A6A6BYY1"/>
<keyword evidence="3" id="KW-1185">Reference proteome</keyword>
<dbReference type="EMBL" id="ML993642">
    <property type="protein sequence ID" value="KAF2159120.1"/>
    <property type="molecule type" value="Genomic_DNA"/>
</dbReference>
<feature type="signal peptide" evidence="1">
    <location>
        <begin position="1"/>
        <end position="25"/>
    </location>
</feature>
<dbReference type="GeneID" id="54563180"/>